<dbReference type="AlphaFoldDB" id="A0A0A7G1J9"/>
<dbReference type="OrthoDB" id="1931767at2"/>
<proteinExistence type="predicted"/>
<protein>
    <submittedName>
        <fullName evidence="1">Uncharacterized protein</fullName>
    </submittedName>
</protein>
<dbReference type="Proteomes" id="UP000030635">
    <property type="component" value="Chromosome"/>
</dbReference>
<dbReference type="KEGG" id="cbv:U729_1945"/>
<dbReference type="HOGENOM" id="CLU_203081_0_0_9"/>
<sequence>MTAKKIRKKILKRKFIMNLLLKFLKPTNKLMVKLSQNLDKDISRYQMILYKLHVNKTKNTRNLDRIAA</sequence>
<dbReference type="EMBL" id="CP006905">
    <property type="protein sequence ID" value="AIY84870.1"/>
    <property type="molecule type" value="Genomic_DNA"/>
</dbReference>
<name>A0A0A7G1J9_9CLOT</name>
<reference evidence="1 2" key="1">
    <citation type="journal article" date="2015" name="Infect. Genet. Evol.">
        <title>Genomic sequences of six botulinum neurotoxin-producing strains representing three clostridial species illustrate the mobility and diversity of botulinum neurotoxin genes.</title>
        <authorList>
            <person name="Smith T.J."/>
            <person name="Hill K.K."/>
            <person name="Xie G."/>
            <person name="Foley B.T."/>
            <person name="Williamson C.H."/>
            <person name="Foster J.T."/>
            <person name="Johnson S.L."/>
            <person name="Chertkov O."/>
            <person name="Teshima H."/>
            <person name="Gibbons H.S."/>
            <person name="Johnsky L.A."/>
            <person name="Karavis M.A."/>
            <person name="Smith L.A."/>
        </authorList>
    </citation>
    <scope>NUCLEOTIDE SEQUENCE [LARGE SCALE GENOMIC DNA]</scope>
    <source>
        <strain evidence="1">Sullivan</strain>
    </source>
</reference>
<evidence type="ECO:0000313" key="1">
    <source>
        <dbReference type="EMBL" id="AIY84870.1"/>
    </source>
</evidence>
<gene>
    <name evidence="1" type="ORF">U729_1945</name>
</gene>
<evidence type="ECO:0000313" key="2">
    <source>
        <dbReference type="Proteomes" id="UP000030635"/>
    </source>
</evidence>
<dbReference type="RefSeq" id="WP_039314205.1">
    <property type="nucleotide sequence ID" value="NZ_CP006905.1"/>
</dbReference>
<dbReference type="GeneID" id="60852442"/>
<organism evidence="1 2">
    <name type="scientific">Clostridium baratii str. Sullivan</name>
    <dbReference type="NCBI Taxonomy" id="1415775"/>
    <lineage>
        <taxon>Bacteria</taxon>
        <taxon>Bacillati</taxon>
        <taxon>Bacillota</taxon>
        <taxon>Clostridia</taxon>
        <taxon>Eubacteriales</taxon>
        <taxon>Clostridiaceae</taxon>
        <taxon>Clostridium</taxon>
    </lineage>
</organism>
<accession>A0A0A7G1J9</accession>
<keyword evidence="2" id="KW-1185">Reference proteome</keyword>